<gene>
    <name evidence="1" type="ORF">EVAR_40503_1</name>
</gene>
<reference evidence="1 2" key="1">
    <citation type="journal article" date="2019" name="Commun. Biol.">
        <title>The bagworm genome reveals a unique fibroin gene that provides high tensile strength.</title>
        <authorList>
            <person name="Kono N."/>
            <person name="Nakamura H."/>
            <person name="Ohtoshi R."/>
            <person name="Tomita M."/>
            <person name="Numata K."/>
            <person name="Arakawa K."/>
        </authorList>
    </citation>
    <scope>NUCLEOTIDE SEQUENCE [LARGE SCALE GENOMIC DNA]</scope>
</reference>
<keyword evidence="2" id="KW-1185">Reference proteome</keyword>
<sequence>MDLHRRLAYNLFKIPSRVPVLRGYERKEVFRQWGVFPHDHVGLAPTATASQLRAQYLYASAAAPAESFVEPPAAANKARCARDVPDEAPLLAGSLDRRETVAGGI</sequence>
<dbReference type="AlphaFoldDB" id="A0A4C1XYV2"/>
<dbReference type="EMBL" id="BGZK01000989">
    <property type="protein sequence ID" value="GBP67732.1"/>
    <property type="molecule type" value="Genomic_DNA"/>
</dbReference>
<proteinExistence type="predicted"/>
<name>A0A4C1XYV2_EUMVA</name>
<accession>A0A4C1XYV2</accession>
<dbReference type="Proteomes" id="UP000299102">
    <property type="component" value="Unassembled WGS sequence"/>
</dbReference>
<protein>
    <submittedName>
        <fullName evidence="1">Uncharacterized protein</fullName>
    </submittedName>
</protein>
<organism evidence="1 2">
    <name type="scientific">Eumeta variegata</name>
    <name type="common">Bagworm moth</name>
    <name type="synonym">Eumeta japonica</name>
    <dbReference type="NCBI Taxonomy" id="151549"/>
    <lineage>
        <taxon>Eukaryota</taxon>
        <taxon>Metazoa</taxon>
        <taxon>Ecdysozoa</taxon>
        <taxon>Arthropoda</taxon>
        <taxon>Hexapoda</taxon>
        <taxon>Insecta</taxon>
        <taxon>Pterygota</taxon>
        <taxon>Neoptera</taxon>
        <taxon>Endopterygota</taxon>
        <taxon>Lepidoptera</taxon>
        <taxon>Glossata</taxon>
        <taxon>Ditrysia</taxon>
        <taxon>Tineoidea</taxon>
        <taxon>Psychidae</taxon>
        <taxon>Oiketicinae</taxon>
        <taxon>Eumeta</taxon>
    </lineage>
</organism>
<evidence type="ECO:0000313" key="2">
    <source>
        <dbReference type="Proteomes" id="UP000299102"/>
    </source>
</evidence>
<evidence type="ECO:0000313" key="1">
    <source>
        <dbReference type="EMBL" id="GBP67732.1"/>
    </source>
</evidence>
<comment type="caution">
    <text evidence="1">The sequence shown here is derived from an EMBL/GenBank/DDBJ whole genome shotgun (WGS) entry which is preliminary data.</text>
</comment>